<sequence>MNTKYWTLNPAQLIVSVFALCALAGTVLLKLPIATEKGVSWIDAAFISTSAITVTGLASVDPGSTFTLFGEIVLMFLMQIGGIGVMCYAVLIYVLIGKRIKFKERLLIQQALNQNSLGGVIKLARSVLIYSFVIEAAAALLLSIRLVPEYGFGQGLYYSLFHSISAFNNAGLALWSDGLMGFVGDPVMNIVITMLFIFGGLGFTVIADLIYAKRFRQLSLHSKMMITGTFVINIVAMFVIFFLEYNNEGTLAPLSLWEKAAASYFQGVSPRTAGFNTVDISAIEDPTAFFMMMLMFIGAGSTSTGGGIKLTTFLILLLAAITFIRGKKDTVIFRKRLQETTIMKALAIAVTSLIFICMAIFLLTIFEERDFLPLAFEVISAFGTVGLSMGVTPELSVIGKLIIMFIMFLGNIGPLTLAYTLAKPDQQKIRYPQEDVLTG</sequence>
<evidence type="ECO:0000313" key="11">
    <source>
        <dbReference type="EMBL" id="KAB2330595.1"/>
    </source>
</evidence>
<protein>
    <submittedName>
        <fullName evidence="11">Ktr system potassium transporter B</fullName>
    </submittedName>
</protein>
<proteinExistence type="predicted"/>
<evidence type="ECO:0000256" key="7">
    <source>
        <dbReference type="ARBA" id="ARBA00022989"/>
    </source>
</evidence>
<evidence type="ECO:0000256" key="6">
    <source>
        <dbReference type="ARBA" id="ARBA00022958"/>
    </source>
</evidence>
<comment type="caution">
    <text evidence="11">The sequence shown here is derived from an EMBL/GenBank/DDBJ whole genome shotgun (WGS) entry which is preliminary data.</text>
</comment>
<reference evidence="11 12" key="1">
    <citation type="journal article" date="2014" name="Arch. Microbiol.">
        <title>Bacillus mesophilum sp. nov., strain IITR-54T, a novel 4-chlorobiphenyl dechlorinating bacterium.</title>
        <authorList>
            <person name="Manickam N."/>
            <person name="Singh N.K."/>
            <person name="Bajaj A."/>
            <person name="Kumar R.M."/>
            <person name="Kaur G."/>
            <person name="Kaur N."/>
            <person name="Bala M."/>
            <person name="Kumar A."/>
            <person name="Mayilraj S."/>
        </authorList>
    </citation>
    <scope>NUCLEOTIDE SEQUENCE [LARGE SCALE GENOMIC DNA]</scope>
    <source>
        <strain evidence="11 12">IITR-54</strain>
    </source>
</reference>
<keyword evidence="8" id="KW-0406">Ion transport</keyword>
<dbReference type="NCBIfam" id="TIGR00933">
    <property type="entry name" value="2a38"/>
    <property type="match status" value="1"/>
</dbReference>
<dbReference type="Proteomes" id="UP000441354">
    <property type="component" value="Unassembled WGS sequence"/>
</dbReference>
<dbReference type="InterPro" id="IPR003445">
    <property type="entry name" value="Cat_transpt"/>
</dbReference>
<keyword evidence="3" id="KW-1003">Cell membrane</keyword>
<evidence type="ECO:0000256" key="2">
    <source>
        <dbReference type="ARBA" id="ARBA00022448"/>
    </source>
</evidence>
<feature type="transmembrane region" description="Helical" evidence="10">
    <location>
        <begin position="41"/>
        <end position="60"/>
    </location>
</feature>
<keyword evidence="7 10" id="KW-1133">Transmembrane helix</keyword>
<feature type="transmembrane region" description="Helical" evidence="10">
    <location>
        <begin position="187"/>
        <end position="212"/>
    </location>
</feature>
<dbReference type="GO" id="GO:0005886">
    <property type="term" value="C:plasma membrane"/>
    <property type="evidence" value="ECO:0007669"/>
    <property type="project" value="UniProtKB-SubCell"/>
</dbReference>
<dbReference type="Pfam" id="PF02386">
    <property type="entry name" value="TrkH"/>
    <property type="match status" value="1"/>
</dbReference>
<feature type="transmembrane region" description="Helical" evidence="10">
    <location>
        <begin position="345"/>
        <end position="365"/>
    </location>
</feature>
<evidence type="ECO:0000313" key="12">
    <source>
        <dbReference type="Proteomes" id="UP000441354"/>
    </source>
</evidence>
<feature type="transmembrane region" description="Helical" evidence="10">
    <location>
        <begin position="12"/>
        <end position="29"/>
    </location>
</feature>
<keyword evidence="2" id="KW-0813">Transport</keyword>
<feature type="transmembrane region" description="Helical" evidence="10">
    <location>
        <begin position="72"/>
        <end position="96"/>
    </location>
</feature>
<feature type="transmembrane region" description="Helical" evidence="10">
    <location>
        <begin position="401"/>
        <end position="422"/>
    </location>
</feature>
<dbReference type="AlphaFoldDB" id="A0A7V7RJ52"/>
<feature type="transmembrane region" description="Helical" evidence="10">
    <location>
        <begin position="127"/>
        <end position="147"/>
    </location>
</feature>
<evidence type="ECO:0000256" key="10">
    <source>
        <dbReference type="SAM" id="Phobius"/>
    </source>
</evidence>
<keyword evidence="4" id="KW-0633">Potassium transport</keyword>
<evidence type="ECO:0000256" key="4">
    <source>
        <dbReference type="ARBA" id="ARBA00022538"/>
    </source>
</evidence>
<feature type="transmembrane region" description="Helical" evidence="10">
    <location>
        <begin position="224"/>
        <end position="243"/>
    </location>
</feature>
<name>A0A7V7RJ52_9BACI</name>
<evidence type="ECO:0000256" key="3">
    <source>
        <dbReference type="ARBA" id="ARBA00022475"/>
    </source>
</evidence>
<dbReference type="EMBL" id="WBOT01000007">
    <property type="protein sequence ID" value="KAB2330595.1"/>
    <property type="molecule type" value="Genomic_DNA"/>
</dbReference>
<evidence type="ECO:0000256" key="5">
    <source>
        <dbReference type="ARBA" id="ARBA00022692"/>
    </source>
</evidence>
<comment type="subcellular location">
    <subcellularLocation>
        <location evidence="1">Cell membrane</location>
        <topology evidence="1">Multi-pass membrane protein</topology>
    </subcellularLocation>
</comment>
<dbReference type="GO" id="GO:0015379">
    <property type="term" value="F:potassium:chloride symporter activity"/>
    <property type="evidence" value="ECO:0007669"/>
    <property type="project" value="InterPro"/>
</dbReference>
<evidence type="ECO:0000256" key="1">
    <source>
        <dbReference type="ARBA" id="ARBA00004651"/>
    </source>
</evidence>
<evidence type="ECO:0000256" key="8">
    <source>
        <dbReference type="ARBA" id="ARBA00023065"/>
    </source>
</evidence>
<dbReference type="RefSeq" id="WP_151575526.1">
    <property type="nucleotide sequence ID" value="NZ_WBOT01000007.1"/>
</dbReference>
<keyword evidence="9 10" id="KW-0472">Membrane</keyword>
<keyword evidence="6" id="KW-0630">Potassium</keyword>
<feature type="transmembrane region" description="Helical" evidence="10">
    <location>
        <begin position="294"/>
        <end position="324"/>
    </location>
</feature>
<organism evidence="11 12">
    <name type="scientific">Bacillus mesophilum</name>
    <dbReference type="NCBI Taxonomy" id="1071718"/>
    <lineage>
        <taxon>Bacteria</taxon>
        <taxon>Bacillati</taxon>
        <taxon>Bacillota</taxon>
        <taxon>Bacilli</taxon>
        <taxon>Bacillales</taxon>
        <taxon>Bacillaceae</taxon>
        <taxon>Bacillus</taxon>
    </lineage>
</organism>
<dbReference type="PANTHER" id="PTHR32024">
    <property type="entry name" value="TRK SYSTEM POTASSIUM UPTAKE PROTEIN TRKG-RELATED"/>
    <property type="match status" value="1"/>
</dbReference>
<gene>
    <name evidence="11" type="ORF">F7732_18275</name>
</gene>
<dbReference type="OrthoDB" id="9810952at2"/>
<evidence type="ECO:0000256" key="9">
    <source>
        <dbReference type="ARBA" id="ARBA00023136"/>
    </source>
</evidence>
<keyword evidence="12" id="KW-1185">Reference proteome</keyword>
<accession>A0A7V7RJ52</accession>
<dbReference type="PANTHER" id="PTHR32024:SF1">
    <property type="entry name" value="KTR SYSTEM POTASSIUM UPTAKE PROTEIN B"/>
    <property type="match status" value="1"/>
</dbReference>
<keyword evidence="5 10" id="KW-0812">Transmembrane</keyword>
<dbReference type="InterPro" id="IPR004772">
    <property type="entry name" value="TrkH"/>
</dbReference>